<dbReference type="SUPFAM" id="SSF53448">
    <property type="entry name" value="Nucleotide-diphospho-sugar transferases"/>
    <property type="match status" value="1"/>
</dbReference>
<dbReference type="EC" id="2.4.1.-" evidence="3"/>
<dbReference type="PANTHER" id="PTHR48090:SF8">
    <property type="entry name" value="GLYCOSYLTRANSFERASE CSBB-RELATED"/>
    <property type="match status" value="1"/>
</dbReference>
<feature type="transmembrane region" description="Helical" evidence="1">
    <location>
        <begin position="221"/>
        <end position="252"/>
    </location>
</feature>
<name>A0A379CIW6_9FIRM</name>
<sequence length="309" mass="35397">MLLSIVVPCFNEEDTLMHLYSVLRKEIDANNIFDEYELIFIDDGSRDSTLSIIKALRTKDKNVRFISFSRNFGKEAGIYAGLRASKGDLVVLMDADLQHPPKIMHEMAYKIIEDGYDSVGAIRKDRRGEAICRSFFSTCFYRIINAMSDTEIKKNATDYRMMTRQFVDSVLMLSEINRFTKGIFSWVGYKCTEIEYENVDRELGTSKWSIKSLFKYSIEGIVAFSTTPLMISSFLGIISFLVAFLILLIFVFKTLIFGEVVEGFPTIICSIFLLGGIQLLTIGILGQYISRTYLEVKNRPIYIEKEKSE</sequence>
<dbReference type="InterPro" id="IPR050256">
    <property type="entry name" value="Glycosyltransferase_2"/>
</dbReference>
<dbReference type="Gene3D" id="3.90.550.10">
    <property type="entry name" value="Spore Coat Polysaccharide Biosynthesis Protein SpsA, Chain A"/>
    <property type="match status" value="1"/>
</dbReference>
<feature type="transmembrane region" description="Helical" evidence="1">
    <location>
        <begin position="264"/>
        <end position="289"/>
    </location>
</feature>
<evidence type="ECO:0000256" key="1">
    <source>
        <dbReference type="SAM" id="Phobius"/>
    </source>
</evidence>
<proteinExistence type="predicted"/>
<reference evidence="3 4" key="1">
    <citation type="submission" date="2018-06" db="EMBL/GenBank/DDBJ databases">
        <authorList>
            <consortium name="Pathogen Informatics"/>
            <person name="Doyle S."/>
        </authorList>
    </citation>
    <scope>NUCLEOTIDE SEQUENCE [LARGE SCALE GENOMIC DNA]</scope>
    <source>
        <strain evidence="3 4">NCTC11460</strain>
    </source>
</reference>
<gene>
    <name evidence="3" type="primary">yfdH</name>
    <name evidence="3" type="ORF">NCTC11460_01611</name>
</gene>
<keyword evidence="3" id="KW-0328">Glycosyltransferase</keyword>
<dbReference type="RefSeq" id="WP_019595422.1">
    <property type="nucleotide sequence ID" value="NZ_FOVA01000012.1"/>
</dbReference>
<dbReference type="InterPro" id="IPR029044">
    <property type="entry name" value="Nucleotide-diphossugar_trans"/>
</dbReference>
<dbReference type="Pfam" id="PF00535">
    <property type="entry name" value="Glycos_transf_2"/>
    <property type="match status" value="1"/>
</dbReference>
<dbReference type="Proteomes" id="UP000255101">
    <property type="component" value="Unassembled WGS sequence"/>
</dbReference>
<keyword evidence="1" id="KW-0812">Transmembrane</keyword>
<evidence type="ECO:0000313" key="3">
    <source>
        <dbReference type="EMBL" id="SUB61666.1"/>
    </source>
</evidence>
<protein>
    <submittedName>
        <fullName evidence="3">Bactoprenol glucosyl transferase homolog from prophage CPS-53</fullName>
        <ecNumber evidence="3">2.4.1.-</ecNumber>
    </submittedName>
</protein>
<dbReference type="GO" id="GO:0016757">
    <property type="term" value="F:glycosyltransferase activity"/>
    <property type="evidence" value="ECO:0007669"/>
    <property type="project" value="UniProtKB-KW"/>
</dbReference>
<dbReference type="CDD" id="cd04187">
    <property type="entry name" value="DPM1_like_bac"/>
    <property type="match status" value="1"/>
</dbReference>
<dbReference type="AlphaFoldDB" id="A0A379CIW6"/>
<keyword evidence="1" id="KW-1133">Transmembrane helix</keyword>
<organism evidence="3 4">
    <name type="scientific">Peptostreptococcus anaerobius</name>
    <dbReference type="NCBI Taxonomy" id="1261"/>
    <lineage>
        <taxon>Bacteria</taxon>
        <taxon>Bacillati</taxon>
        <taxon>Bacillota</taxon>
        <taxon>Clostridia</taxon>
        <taxon>Peptostreptococcales</taxon>
        <taxon>Peptostreptococcaceae</taxon>
        <taxon>Peptostreptococcus</taxon>
    </lineage>
</organism>
<keyword evidence="3" id="KW-0808">Transferase</keyword>
<feature type="domain" description="Glycosyltransferase 2-like" evidence="2">
    <location>
        <begin position="4"/>
        <end position="167"/>
    </location>
</feature>
<keyword evidence="1" id="KW-0472">Membrane</keyword>
<accession>A0A379CIW6</accession>
<dbReference type="InterPro" id="IPR001173">
    <property type="entry name" value="Glyco_trans_2-like"/>
</dbReference>
<evidence type="ECO:0000313" key="4">
    <source>
        <dbReference type="Proteomes" id="UP000255101"/>
    </source>
</evidence>
<dbReference type="PANTHER" id="PTHR48090">
    <property type="entry name" value="UNDECAPRENYL-PHOSPHATE 4-DEOXY-4-FORMAMIDO-L-ARABINOSE TRANSFERASE-RELATED"/>
    <property type="match status" value="1"/>
</dbReference>
<dbReference type="GO" id="GO:0005886">
    <property type="term" value="C:plasma membrane"/>
    <property type="evidence" value="ECO:0007669"/>
    <property type="project" value="TreeGrafter"/>
</dbReference>
<evidence type="ECO:0000259" key="2">
    <source>
        <dbReference type="Pfam" id="PF00535"/>
    </source>
</evidence>
<dbReference type="EMBL" id="UGTB01000004">
    <property type="protein sequence ID" value="SUB61666.1"/>
    <property type="molecule type" value="Genomic_DNA"/>
</dbReference>